<gene>
    <name evidence="1" type="ordered locus">Os09g0533501</name>
    <name evidence="1" type="ORF">OSNPB_090533501</name>
</gene>
<dbReference type="EMBL" id="AP014965">
    <property type="protein sequence ID" value="BAT09124.1"/>
    <property type="molecule type" value="Genomic_DNA"/>
</dbReference>
<dbReference type="Proteomes" id="UP000059680">
    <property type="component" value="Chromosome 9"/>
</dbReference>
<proteinExistence type="predicted"/>
<organism evidence="1 2">
    <name type="scientific">Oryza sativa subsp. japonica</name>
    <name type="common">Rice</name>
    <dbReference type="NCBI Taxonomy" id="39947"/>
    <lineage>
        <taxon>Eukaryota</taxon>
        <taxon>Viridiplantae</taxon>
        <taxon>Streptophyta</taxon>
        <taxon>Embryophyta</taxon>
        <taxon>Tracheophyta</taxon>
        <taxon>Spermatophyta</taxon>
        <taxon>Magnoliopsida</taxon>
        <taxon>Liliopsida</taxon>
        <taxon>Poales</taxon>
        <taxon>Poaceae</taxon>
        <taxon>BOP clade</taxon>
        <taxon>Oryzoideae</taxon>
        <taxon>Oryzeae</taxon>
        <taxon>Oryzinae</taxon>
        <taxon>Oryza</taxon>
        <taxon>Oryza sativa</taxon>
    </lineage>
</organism>
<dbReference type="AlphaFoldDB" id="A0A0P0XPK5"/>
<keyword evidence="2" id="KW-1185">Reference proteome</keyword>
<accession>A0A0P0XPK5</accession>
<reference evidence="1 2" key="3">
    <citation type="journal article" date="2013" name="Rice">
        <title>Improvement of the Oryza sativa Nipponbare reference genome using next generation sequence and optical map data.</title>
        <authorList>
            <person name="Kawahara Y."/>
            <person name="de la Bastide M."/>
            <person name="Hamilton J.P."/>
            <person name="Kanamori H."/>
            <person name="McCombie W.R."/>
            <person name="Ouyang S."/>
            <person name="Schwartz D.C."/>
            <person name="Tanaka T."/>
            <person name="Wu J."/>
            <person name="Zhou S."/>
            <person name="Childs K.L."/>
            <person name="Davidson R.M."/>
            <person name="Lin H."/>
            <person name="Quesada-Ocampo L."/>
            <person name="Vaillancourt B."/>
            <person name="Sakai H."/>
            <person name="Lee S.S."/>
            <person name="Kim J."/>
            <person name="Numa H."/>
            <person name="Itoh T."/>
            <person name="Buell C.R."/>
            <person name="Matsumoto T."/>
        </authorList>
    </citation>
    <scope>NUCLEOTIDE SEQUENCE [LARGE SCALE GENOMIC DNA]</scope>
    <source>
        <strain evidence="2">cv. Nipponbare</strain>
    </source>
</reference>
<evidence type="ECO:0000313" key="2">
    <source>
        <dbReference type="Proteomes" id="UP000059680"/>
    </source>
</evidence>
<reference evidence="1 2" key="2">
    <citation type="journal article" date="2013" name="Plant Cell Physiol.">
        <title>Rice Annotation Project Database (RAP-DB): an integrative and interactive database for rice genomics.</title>
        <authorList>
            <person name="Sakai H."/>
            <person name="Lee S.S."/>
            <person name="Tanaka T."/>
            <person name="Numa H."/>
            <person name="Kim J."/>
            <person name="Kawahara Y."/>
            <person name="Wakimoto H."/>
            <person name="Yang C.C."/>
            <person name="Iwamoto M."/>
            <person name="Abe T."/>
            <person name="Yamada Y."/>
            <person name="Muto A."/>
            <person name="Inokuchi H."/>
            <person name="Ikemura T."/>
            <person name="Matsumoto T."/>
            <person name="Sasaki T."/>
            <person name="Itoh T."/>
        </authorList>
    </citation>
    <scope>NUCLEOTIDE SEQUENCE [LARGE SCALE GENOMIC DNA]</scope>
    <source>
        <strain evidence="2">cv. Nipponbare</strain>
    </source>
</reference>
<reference evidence="2" key="1">
    <citation type="journal article" date="2005" name="Nature">
        <title>The map-based sequence of the rice genome.</title>
        <authorList>
            <consortium name="International rice genome sequencing project (IRGSP)"/>
            <person name="Matsumoto T."/>
            <person name="Wu J."/>
            <person name="Kanamori H."/>
            <person name="Katayose Y."/>
            <person name="Fujisawa M."/>
            <person name="Namiki N."/>
            <person name="Mizuno H."/>
            <person name="Yamamoto K."/>
            <person name="Antonio B.A."/>
            <person name="Baba T."/>
            <person name="Sakata K."/>
            <person name="Nagamura Y."/>
            <person name="Aoki H."/>
            <person name="Arikawa K."/>
            <person name="Arita K."/>
            <person name="Bito T."/>
            <person name="Chiden Y."/>
            <person name="Fujitsuka N."/>
            <person name="Fukunaka R."/>
            <person name="Hamada M."/>
            <person name="Harada C."/>
            <person name="Hayashi A."/>
            <person name="Hijishita S."/>
            <person name="Honda M."/>
            <person name="Hosokawa S."/>
            <person name="Ichikawa Y."/>
            <person name="Idonuma A."/>
            <person name="Iijima M."/>
            <person name="Ikeda M."/>
            <person name="Ikeno M."/>
            <person name="Ito K."/>
            <person name="Ito S."/>
            <person name="Ito T."/>
            <person name="Ito Y."/>
            <person name="Ito Y."/>
            <person name="Iwabuchi A."/>
            <person name="Kamiya K."/>
            <person name="Karasawa W."/>
            <person name="Kurita K."/>
            <person name="Katagiri S."/>
            <person name="Kikuta A."/>
            <person name="Kobayashi H."/>
            <person name="Kobayashi N."/>
            <person name="Machita K."/>
            <person name="Maehara T."/>
            <person name="Masukawa M."/>
            <person name="Mizubayashi T."/>
            <person name="Mukai Y."/>
            <person name="Nagasaki H."/>
            <person name="Nagata Y."/>
            <person name="Naito S."/>
            <person name="Nakashima M."/>
            <person name="Nakama Y."/>
            <person name="Nakamichi Y."/>
            <person name="Nakamura M."/>
            <person name="Meguro A."/>
            <person name="Negishi M."/>
            <person name="Ohta I."/>
            <person name="Ohta T."/>
            <person name="Okamoto M."/>
            <person name="Ono N."/>
            <person name="Saji S."/>
            <person name="Sakaguchi M."/>
            <person name="Sakai K."/>
            <person name="Shibata M."/>
            <person name="Shimokawa T."/>
            <person name="Song J."/>
            <person name="Takazaki Y."/>
            <person name="Terasawa K."/>
            <person name="Tsugane M."/>
            <person name="Tsuji K."/>
            <person name="Ueda S."/>
            <person name="Waki K."/>
            <person name="Yamagata H."/>
            <person name="Yamamoto M."/>
            <person name="Yamamoto S."/>
            <person name="Yamane H."/>
            <person name="Yoshiki S."/>
            <person name="Yoshihara R."/>
            <person name="Yukawa K."/>
            <person name="Zhong H."/>
            <person name="Yano M."/>
            <person name="Yuan Q."/>
            <person name="Ouyang S."/>
            <person name="Liu J."/>
            <person name="Jones K.M."/>
            <person name="Gansberger K."/>
            <person name="Moffat K."/>
            <person name="Hill J."/>
            <person name="Bera J."/>
            <person name="Fadrosh D."/>
            <person name="Jin S."/>
            <person name="Johri S."/>
            <person name="Kim M."/>
            <person name="Overton L."/>
            <person name="Reardon M."/>
            <person name="Tsitrin T."/>
            <person name="Vuong H."/>
            <person name="Weaver B."/>
            <person name="Ciecko A."/>
            <person name="Tallon L."/>
            <person name="Jackson J."/>
            <person name="Pai G."/>
            <person name="Aken S.V."/>
            <person name="Utterback T."/>
            <person name="Reidmuller S."/>
            <person name="Feldblyum T."/>
            <person name="Hsiao J."/>
            <person name="Zismann V."/>
            <person name="Iobst S."/>
            <person name="de Vazeille A.R."/>
            <person name="Buell C.R."/>
            <person name="Ying K."/>
            <person name="Li Y."/>
            <person name="Lu T."/>
            <person name="Huang Y."/>
            <person name="Zhao Q."/>
            <person name="Feng Q."/>
            <person name="Zhang L."/>
            <person name="Zhu J."/>
            <person name="Weng Q."/>
            <person name="Mu J."/>
            <person name="Lu Y."/>
            <person name="Fan D."/>
            <person name="Liu Y."/>
            <person name="Guan J."/>
            <person name="Zhang Y."/>
            <person name="Yu S."/>
            <person name="Liu X."/>
            <person name="Zhang Y."/>
            <person name="Hong G."/>
            <person name="Han B."/>
            <person name="Choisne N."/>
            <person name="Demange N."/>
            <person name="Orjeda G."/>
            <person name="Samain S."/>
            <person name="Cattolico L."/>
            <person name="Pelletier E."/>
            <person name="Couloux A."/>
            <person name="Segurens B."/>
            <person name="Wincker P."/>
            <person name="D'Hont A."/>
            <person name="Scarpelli C."/>
            <person name="Weissenbach J."/>
            <person name="Salanoubat M."/>
            <person name="Quetier F."/>
            <person name="Yu Y."/>
            <person name="Kim H.R."/>
            <person name="Rambo T."/>
            <person name="Currie J."/>
            <person name="Collura K."/>
            <person name="Luo M."/>
            <person name="Yang T."/>
            <person name="Ammiraju J.S.S."/>
            <person name="Engler F."/>
            <person name="Soderlund C."/>
            <person name="Wing R.A."/>
            <person name="Palmer L.E."/>
            <person name="de la Bastide M."/>
            <person name="Spiegel L."/>
            <person name="Nascimento L."/>
            <person name="Zutavern T."/>
            <person name="O'Shaughnessy A."/>
            <person name="Dike S."/>
            <person name="Dedhia N."/>
            <person name="Preston R."/>
            <person name="Balija V."/>
            <person name="McCombie W.R."/>
            <person name="Chow T."/>
            <person name="Chen H."/>
            <person name="Chung M."/>
            <person name="Chen C."/>
            <person name="Shaw J."/>
            <person name="Wu H."/>
            <person name="Hsiao K."/>
            <person name="Chao Y."/>
            <person name="Chu M."/>
            <person name="Cheng C."/>
            <person name="Hour A."/>
            <person name="Lee P."/>
            <person name="Lin S."/>
            <person name="Lin Y."/>
            <person name="Liou J."/>
            <person name="Liu S."/>
            <person name="Hsing Y."/>
            <person name="Raghuvanshi S."/>
            <person name="Mohanty A."/>
            <person name="Bharti A.K."/>
            <person name="Gaur A."/>
            <person name="Gupta V."/>
            <person name="Kumar D."/>
            <person name="Ravi V."/>
            <person name="Vij S."/>
            <person name="Kapur A."/>
            <person name="Khurana P."/>
            <person name="Khurana P."/>
            <person name="Khurana J.P."/>
            <person name="Tyagi A.K."/>
            <person name="Gaikwad K."/>
            <person name="Singh A."/>
            <person name="Dalal V."/>
            <person name="Srivastava S."/>
            <person name="Dixit A."/>
            <person name="Pal A.K."/>
            <person name="Ghazi I.A."/>
            <person name="Yadav M."/>
            <person name="Pandit A."/>
            <person name="Bhargava A."/>
            <person name="Sureshbabu K."/>
            <person name="Batra K."/>
            <person name="Sharma T.R."/>
            <person name="Mohapatra T."/>
            <person name="Singh N.K."/>
            <person name="Messing J."/>
            <person name="Nelson A.B."/>
            <person name="Fuks G."/>
            <person name="Kavchok S."/>
            <person name="Keizer G."/>
            <person name="Linton E."/>
            <person name="Llaca V."/>
            <person name="Song R."/>
            <person name="Tanyolac B."/>
            <person name="Young S."/>
            <person name="Ho-Il K."/>
            <person name="Hahn J.H."/>
            <person name="Sangsakoo G."/>
            <person name="Vanavichit A."/>
            <person name="de Mattos Luiz.A.T."/>
            <person name="Zimmer P.D."/>
            <person name="Malone G."/>
            <person name="Dellagostin O."/>
            <person name="de Oliveira A.C."/>
            <person name="Bevan M."/>
            <person name="Bancroft I."/>
            <person name="Minx P."/>
            <person name="Cordum H."/>
            <person name="Wilson R."/>
            <person name="Cheng Z."/>
            <person name="Jin W."/>
            <person name="Jiang J."/>
            <person name="Leong S.A."/>
            <person name="Iwama H."/>
            <person name="Gojobori T."/>
            <person name="Itoh T."/>
            <person name="Niimura Y."/>
            <person name="Fujii Y."/>
            <person name="Habara T."/>
            <person name="Sakai H."/>
            <person name="Sato Y."/>
            <person name="Wilson G."/>
            <person name="Kumar K."/>
            <person name="McCouch S."/>
            <person name="Juretic N."/>
            <person name="Hoen D."/>
            <person name="Wright S."/>
            <person name="Bruskiewich R."/>
            <person name="Bureau T."/>
            <person name="Miyao A."/>
            <person name="Hirochika H."/>
            <person name="Nishikawa T."/>
            <person name="Kadowaki K."/>
            <person name="Sugiura M."/>
            <person name="Burr B."/>
            <person name="Sasaki T."/>
        </authorList>
    </citation>
    <scope>NUCLEOTIDE SEQUENCE [LARGE SCALE GENOMIC DNA]</scope>
    <source>
        <strain evidence="2">cv. Nipponbare</strain>
    </source>
</reference>
<protein>
    <submittedName>
        <fullName evidence="1">Os09g0533501 protein</fullName>
    </submittedName>
</protein>
<sequence>MSVSGVWVGVDVALWWDKGKGGKGGMGSGAGARRKADSDWLRGSGCCATLAVRGWAGFGVRCFGFRSSGCGMGGCRPSEMGWRTVWMVIFRESMLPCRP</sequence>
<name>A0A0P0XPK5_ORYSJ</name>
<dbReference type="InParanoid" id="A0A0P0XPK5"/>
<evidence type="ECO:0000313" key="1">
    <source>
        <dbReference type="EMBL" id="BAT09124.1"/>
    </source>
</evidence>
<dbReference type="PaxDb" id="39947-A0A0P0XPK5"/>